<feature type="transmembrane region" description="Helical" evidence="8">
    <location>
        <begin position="228"/>
        <end position="246"/>
    </location>
</feature>
<keyword evidence="11" id="KW-1185">Reference proteome</keyword>
<dbReference type="Gene3D" id="1.20.1720.10">
    <property type="entry name" value="Multidrug resistance protein D"/>
    <property type="match status" value="1"/>
</dbReference>
<feature type="transmembrane region" description="Helical" evidence="8">
    <location>
        <begin position="296"/>
        <end position="319"/>
    </location>
</feature>
<dbReference type="EMBL" id="QUNO01000040">
    <property type="protein sequence ID" value="REH17941.1"/>
    <property type="molecule type" value="Genomic_DNA"/>
</dbReference>
<dbReference type="GO" id="GO:0005886">
    <property type="term" value="C:plasma membrane"/>
    <property type="evidence" value="ECO:0007669"/>
    <property type="project" value="UniProtKB-SubCell"/>
</dbReference>
<dbReference type="AlphaFoldDB" id="A0A3E0G7B8"/>
<protein>
    <submittedName>
        <fullName evidence="10">EmrB/QacA subfamily drug resistance transporter</fullName>
    </submittedName>
</protein>
<dbReference type="InterPro" id="IPR020846">
    <property type="entry name" value="MFS_dom"/>
</dbReference>
<keyword evidence="6 8" id="KW-1133">Transmembrane helix</keyword>
<dbReference type="SUPFAM" id="SSF103473">
    <property type="entry name" value="MFS general substrate transporter"/>
    <property type="match status" value="1"/>
</dbReference>
<feature type="transmembrane region" description="Helical" evidence="8">
    <location>
        <begin position="164"/>
        <end position="185"/>
    </location>
</feature>
<feature type="transmembrane region" description="Helical" evidence="8">
    <location>
        <begin position="267"/>
        <end position="290"/>
    </location>
</feature>
<feature type="transmembrane region" description="Helical" evidence="8">
    <location>
        <begin position="432"/>
        <end position="453"/>
    </location>
</feature>
<dbReference type="InterPro" id="IPR036259">
    <property type="entry name" value="MFS_trans_sf"/>
</dbReference>
<feature type="transmembrane region" description="Helical" evidence="8">
    <location>
        <begin position="361"/>
        <end position="382"/>
    </location>
</feature>
<dbReference type="CDD" id="cd17503">
    <property type="entry name" value="MFS_LmrB_MDR_like"/>
    <property type="match status" value="1"/>
</dbReference>
<feature type="transmembrane region" description="Helical" evidence="8">
    <location>
        <begin position="403"/>
        <end position="420"/>
    </location>
</feature>
<feature type="domain" description="Major facilitator superfamily (MFS) profile" evidence="9">
    <location>
        <begin position="12"/>
        <end position="458"/>
    </location>
</feature>
<organism evidence="10 11">
    <name type="scientific">Kutzneria buriramensis</name>
    <dbReference type="NCBI Taxonomy" id="1045776"/>
    <lineage>
        <taxon>Bacteria</taxon>
        <taxon>Bacillati</taxon>
        <taxon>Actinomycetota</taxon>
        <taxon>Actinomycetes</taxon>
        <taxon>Pseudonocardiales</taxon>
        <taxon>Pseudonocardiaceae</taxon>
        <taxon>Kutzneria</taxon>
    </lineage>
</organism>
<dbReference type="Proteomes" id="UP000256269">
    <property type="component" value="Unassembled WGS sequence"/>
</dbReference>
<keyword evidence="4" id="KW-1003">Cell membrane</keyword>
<evidence type="ECO:0000259" key="9">
    <source>
        <dbReference type="PROSITE" id="PS50850"/>
    </source>
</evidence>
<evidence type="ECO:0000313" key="10">
    <source>
        <dbReference type="EMBL" id="REH17941.1"/>
    </source>
</evidence>
<comment type="subcellular location">
    <subcellularLocation>
        <location evidence="1">Cell membrane</location>
        <topology evidence="1">Multi-pass membrane protein</topology>
    </subcellularLocation>
</comment>
<evidence type="ECO:0000256" key="3">
    <source>
        <dbReference type="ARBA" id="ARBA00022448"/>
    </source>
</evidence>
<reference evidence="10 11" key="1">
    <citation type="submission" date="2018-08" db="EMBL/GenBank/DDBJ databases">
        <title>Genomic Encyclopedia of Archaeal and Bacterial Type Strains, Phase II (KMG-II): from individual species to whole genera.</title>
        <authorList>
            <person name="Goeker M."/>
        </authorList>
    </citation>
    <scope>NUCLEOTIDE SEQUENCE [LARGE SCALE GENOMIC DNA]</scope>
    <source>
        <strain evidence="10 11">DSM 45791</strain>
    </source>
</reference>
<sequence length="460" mass="48089">MTNVLARPKIAVSVVFVLALFMSIMDTAIVNVALPSIGNEFQVSPTSVGAVSIGYLVSLAVVIPASGWLGDRLGGKRVMLGAIVLFTVASALCGLAGSFTELVGFRVLQGISGGMLMPVGMAMLFQAFPPAERMRASAILTIPTTLAPATGPLLGGVLVDALNWRWVFLVNIPFGIIALVYGLLFLRDADEPVASRFDLRGFLLSGLGFAALMYGVSAGPEVGWGDPLILATLAIGVVLLVALVITQRRTREPLLALRLFGDRLFRSMTGVMVLTMASFFGVIYLAALFLQDCLGVSPLVSGLSTFPEALGIMVGSTFAGRFVHPRLGPRWTSVCALVLAALSIGSLTLITSTAGLWPMRIILFVLGIAIAHIFVPAQATAFTNITGRDTGAASTLFNALRQLGSALGVAAITTALTLAGGQHSVPGDVYPYHVAFTIAAFIALLGALVAMTITTSRAEH</sequence>
<feature type="transmembrane region" description="Helical" evidence="8">
    <location>
        <begin position="46"/>
        <end position="66"/>
    </location>
</feature>
<dbReference type="NCBIfam" id="TIGR00711">
    <property type="entry name" value="efflux_EmrB"/>
    <property type="match status" value="1"/>
</dbReference>
<dbReference type="Pfam" id="PF07690">
    <property type="entry name" value="MFS_1"/>
    <property type="match status" value="1"/>
</dbReference>
<evidence type="ECO:0000256" key="4">
    <source>
        <dbReference type="ARBA" id="ARBA00022475"/>
    </source>
</evidence>
<evidence type="ECO:0000256" key="6">
    <source>
        <dbReference type="ARBA" id="ARBA00022989"/>
    </source>
</evidence>
<evidence type="ECO:0000256" key="8">
    <source>
        <dbReference type="SAM" id="Phobius"/>
    </source>
</evidence>
<comment type="caution">
    <text evidence="10">The sequence shown here is derived from an EMBL/GenBank/DDBJ whole genome shotgun (WGS) entry which is preliminary data.</text>
</comment>
<comment type="similarity">
    <text evidence="2">Belongs to the major facilitator superfamily. EmrB family.</text>
</comment>
<keyword evidence="5 8" id="KW-0812">Transmembrane</keyword>
<feature type="transmembrane region" description="Helical" evidence="8">
    <location>
        <begin position="197"/>
        <end position="216"/>
    </location>
</feature>
<dbReference type="InterPro" id="IPR011701">
    <property type="entry name" value="MFS"/>
</dbReference>
<keyword evidence="7 8" id="KW-0472">Membrane</keyword>
<evidence type="ECO:0000313" key="11">
    <source>
        <dbReference type="Proteomes" id="UP000256269"/>
    </source>
</evidence>
<dbReference type="GO" id="GO:0022857">
    <property type="term" value="F:transmembrane transporter activity"/>
    <property type="evidence" value="ECO:0007669"/>
    <property type="project" value="InterPro"/>
</dbReference>
<dbReference type="InterPro" id="IPR004638">
    <property type="entry name" value="EmrB-like"/>
</dbReference>
<feature type="transmembrane region" description="Helical" evidence="8">
    <location>
        <begin position="78"/>
        <end position="99"/>
    </location>
</feature>
<evidence type="ECO:0000256" key="5">
    <source>
        <dbReference type="ARBA" id="ARBA00022692"/>
    </source>
</evidence>
<proteinExistence type="inferred from homology"/>
<evidence type="ECO:0000256" key="1">
    <source>
        <dbReference type="ARBA" id="ARBA00004651"/>
    </source>
</evidence>
<gene>
    <name evidence="10" type="ORF">BCF44_14021</name>
</gene>
<dbReference type="PANTHER" id="PTHR42718">
    <property type="entry name" value="MAJOR FACILITATOR SUPERFAMILY MULTIDRUG TRANSPORTER MFSC"/>
    <property type="match status" value="1"/>
</dbReference>
<evidence type="ECO:0000256" key="7">
    <source>
        <dbReference type="ARBA" id="ARBA00023136"/>
    </source>
</evidence>
<dbReference type="PRINTS" id="PR01036">
    <property type="entry name" value="TCRTETB"/>
</dbReference>
<feature type="transmembrane region" description="Helical" evidence="8">
    <location>
        <begin position="12"/>
        <end position="34"/>
    </location>
</feature>
<name>A0A3E0G7B8_9PSEU</name>
<evidence type="ECO:0000256" key="2">
    <source>
        <dbReference type="ARBA" id="ARBA00008537"/>
    </source>
</evidence>
<dbReference type="OrthoDB" id="9812221at2"/>
<dbReference type="Gene3D" id="1.20.1250.20">
    <property type="entry name" value="MFS general substrate transporter like domains"/>
    <property type="match status" value="1"/>
</dbReference>
<dbReference type="PROSITE" id="PS50850">
    <property type="entry name" value="MFS"/>
    <property type="match status" value="1"/>
</dbReference>
<keyword evidence="3" id="KW-0813">Transport</keyword>
<accession>A0A3E0G7B8</accession>
<feature type="transmembrane region" description="Helical" evidence="8">
    <location>
        <begin position="331"/>
        <end position="355"/>
    </location>
</feature>
<feature type="transmembrane region" description="Helical" evidence="8">
    <location>
        <begin position="137"/>
        <end position="158"/>
    </location>
</feature>
<dbReference type="PANTHER" id="PTHR42718:SF9">
    <property type="entry name" value="MAJOR FACILITATOR SUPERFAMILY MULTIDRUG TRANSPORTER MFSC"/>
    <property type="match status" value="1"/>
</dbReference>
<feature type="transmembrane region" description="Helical" evidence="8">
    <location>
        <begin position="105"/>
        <end position="125"/>
    </location>
</feature>